<keyword evidence="3" id="KW-0547">Nucleotide-binding</keyword>
<keyword evidence="7" id="KW-0315">Glutamine amidotransferase</keyword>
<name>A0A382K836_9ZZZZ</name>
<evidence type="ECO:0000256" key="3">
    <source>
        <dbReference type="ARBA" id="ARBA00022741"/>
    </source>
</evidence>
<dbReference type="SMART" id="SM01211">
    <property type="entry name" value="GATase_5"/>
    <property type="match status" value="1"/>
</dbReference>
<keyword evidence="6" id="KW-0067">ATP-binding</keyword>
<dbReference type="GO" id="GO:0016787">
    <property type="term" value="F:hydrolase activity"/>
    <property type="evidence" value="ECO:0007669"/>
    <property type="project" value="UniProtKB-KW"/>
</dbReference>
<dbReference type="InterPro" id="IPR029062">
    <property type="entry name" value="Class_I_gatase-like"/>
</dbReference>
<dbReference type="PANTHER" id="PTHR47552:SF1">
    <property type="entry name" value="PHOSPHORIBOSYLFORMYLGLYCINAMIDINE SYNTHASE SUBUNIT PURQ"/>
    <property type="match status" value="1"/>
</dbReference>
<protein>
    <submittedName>
        <fullName evidence="8">Uncharacterized protein</fullName>
    </submittedName>
</protein>
<dbReference type="PANTHER" id="PTHR47552">
    <property type="entry name" value="PHOSPHORIBOSYLFORMYLGLYCINAMIDINE SYNTHASE SUBUNIT PURQ"/>
    <property type="match status" value="1"/>
</dbReference>
<evidence type="ECO:0000313" key="8">
    <source>
        <dbReference type="EMBL" id="SVC18851.1"/>
    </source>
</evidence>
<keyword evidence="5" id="KW-0378">Hydrolase</keyword>
<dbReference type="PROSITE" id="PS51273">
    <property type="entry name" value="GATASE_TYPE_1"/>
    <property type="match status" value="1"/>
</dbReference>
<dbReference type="InterPro" id="IPR010075">
    <property type="entry name" value="PRibForGlyAmidine_synth_PurQ"/>
</dbReference>
<dbReference type="GO" id="GO:0004642">
    <property type="term" value="F:phosphoribosylformylglycinamidine synthase activity"/>
    <property type="evidence" value="ECO:0007669"/>
    <property type="project" value="InterPro"/>
</dbReference>
<keyword evidence="4" id="KW-0658">Purine biosynthesis</keyword>
<evidence type="ECO:0000256" key="7">
    <source>
        <dbReference type="ARBA" id="ARBA00022962"/>
    </source>
</evidence>
<evidence type="ECO:0000256" key="5">
    <source>
        <dbReference type="ARBA" id="ARBA00022801"/>
    </source>
</evidence>
<gene>
    <name evidence="8" type="ORF">METZ01_LOCUS271705</name>
</gene>
<proteinExistence type="predicted"/>
<evidence type="ECO:0000256" key="6">
    <source>
        <dbReference type="ARBA" id="ARBA00022840"/>
    </source>
</evidence>
<evidence type="ECO:0000256" key="1">
    <source>
        <dbReference type="ARBA" id="ARBA00022490"/>
    </source>
</evidence>
<dbReference type="Gene3D" id="3.40.50.880">
    <property type="match status" value="1"/>
</dbReference>
<dbReference type="EMBL" id="UINC01078103">
    <property type="protein sequence ID" value="SVC18851.1"/>
    <property type="molecule type" value="Genomic_DNA"/>
</dbReference>
<keyword evidence="1" id="KW-0963">Cytoplasm</keyword>
<dbReference type="Pfam" id="PF13507">
    <property type="entry name" value="GATase_5"/>
    <property type="match status" value="1"/>
</dbReference>
<feature type="non-terminal residue" evidence="8">
    <location>
        <position position="1"/>
    </location>
</feature>
<dbReference type="AlphaFoldDB" id="A0A382K836"/>
<organism evidence="8">
    <name type="scientific">marine metagenome</name>
    <dbReference type="NCBI Taxonomy" id="408172"/>
    <lineage>
        <taxon>unclassified sequences</taxon>
        <taxon>metagenomes</taxon>
        <taxon>ecological metagenomes</taxon>
    </lineage>
</organism>
<dbReference type="GO" id="GO:0006189">
    <property type="term" value="P:'de novo' IMP biosynthetic process"/>
    <property type="evidence" value="ECO:0007669"/>
    <property type="project" value="InterPro"/>
</dbReference>
<reference evidence="8" key="1">
    <citation type="submission" date="2018-05" db="EMBL/GenBank/DDBJ databases">
        <authorList>
            <person name="Lanie J.A."/>
            <person name="Ng W.-L."/>
            <person name="Kazmierczak K.M."/>
            <person name="Andrzejewski T.M."/>
            <person name="Davidsen T.M."/>
            <person name="Wayne K.J."/>
            <person name="Tettelin H."/>
            <person name="Glass J.I."/>
            <person name="Rusch D."/>
            <person name="Podicherti R."/>
            <person name="Tsui H.-C.T."/>
            <person name="Winkler M.E."/>
        </authorList>
    </citation>
    <scope>NUCLEOTIDE SEQUENCE</scope>
</reference>
<sequence>MACKRVGLNPVEFLWNEPTEKLLEFDGFVIVGGFAYEDRSRAGVIAALDPIMKQIKIEAEKGKPVLGICNGAQVLVESGLVPGLDNYRLGVALTDNKRVKGGHLVGVGYYNTWANIQMSVPPYRCAFTRYQKTGEFLNIPL</sequence>
<accession>A0A382K836</accession>
<keyword evidence="2" id="KW-0436">Ligase</keyword>
<evidence type="ECO:0000256" key="2">
    <source>
        <dbReference type="ARBA" id="ARBA00022598"/>
    </source>
</evidence>
<dbReference type="GO" id="GO:0005524">
    <property type="term" value="F:ATP binding"/>
    <property type="evidence" value="ECO:0007669"/>
    <property type="project" value="UniProtKB-KW"/>
</dbReference>
<dbReference type="SUPFAM" id="SSF52317">
    <property type="entry name" value="Class I glutamine amidotransferase-like"/>
    <property type="match status" value="1"/>
</dbReference>
<feature type="non-terminal residue" evidence="8">
    <location>
        <position position="141"/>
    </location>
</feature>
<evidence type="ECO:0000256" key="4">
    <source>
        <dbReference type="ARBA" id="ARBA00022755"/>
    </source>
</evidence>